<keyword evidence="4" id="KW-1185">Reference proteome</keyword>
<dbReference type="InterPro" id="IPR002645">
    <property type="entry name" value="STAS_dom"/>
</dbReference>
<reference evidence="4" key="2">
    <citation type="submission" date="2012-02" db="EMBL/GenBank/DDBJ databases">
        <title>Complete genome sequence of Blastococcus saxobsidens strain DD2.</title>
        <authorList>
            <person name="Genoscope."/>
        </authorList>
    </citation>
    <scope>NUCLEOTIDE SEQUENCE [LARGE SCALE GENOMIC DNA]</scope>
    <source>
        <strain evidence="4">DD2</strain>
    </source>
</reference>
<evidence type="ECO:0000313" key="4">
    <source>
        <dbReference type="Proteomes" id="UP000007517"/>
    </source>
</evidence>
<dbReference type="CDD" id="cd07043">
    <property type="entry name" value="STAS_anti-anti-sigma_factors"/>
    <property type="match status" value="1"/>
</dbReference>
<evidence type="ECO:0000259" key="2">
    <source>
        <dbReference type="PROSITE" id="PS50801"/>
    </source>
</evidence>
<dbReference type="EMBL" id="FO117623">
    <property type="protein sequence ID" value="CCG03813.1"/>
    <property type="molecule type" value="Genomic_DNA"/>
</dbReference>
<gene>
    <name evidence="3" type="ordered locus">BLASA_2942</name>
</gene>
<dbReference type="OrthoDB" id="3533730at2"/>
<reference evidence="3 4" key="1">
    <citation type="journal article" date="2012" name="J. Bacteriol.">
        <title>Genome Sequence of Blastococcus saxobsidens DD2, a Stone-Inhabiting Bacterium.</title>
        <authorList>
            <person name="Chouaia B."/>
            <person name="Crotti E."/>
            <person name="Brusetti L."/>
            <person name="Daffonchio D."/>
            <person name="Essoussi I."/>
            <person name="Nouioui I."/>
            <person name="Sbissi I."/>
            <person name="Ghodhbane-Gtari F."/>
            <person name="Gtari M."/>
            <person name="Vacherie B."/>
            <person name="Barbe V."/>
            <person name="Medigue C."/>
            <person name="Gury J."/>
            <person name="Pujic P."/>
            <person name="Normand P."/>
        </authorList>
    </citation>
    <scope>NUCLEOTIDE SEQUENCE [LARGE SCALE GENOMIC DNA]</scope>
    <source>
        <strain evidence="3 4">DD2</strain>
    </source>
</reference>
<evidence type="ECO:0000256" key="1">
    <source>
        <dbReference type="SAM" id="MobiDB-lite"/>
    </source>
</evidence>
<protein>
    <submittedName>
        <fullName evidence="3">Anti-anti-sigma regulatory factor (Antagonist of anti-sigma factor) (Modular protein)</fullName>
    </submittedName>
</protein>
<name>H6RMH8_BLASD</name>
<dbReference type="Gene3D" id="3.30.750.24">
    <property type="entry name" value="STAS domain"/>
    <property type="match status" value="1"/>
</dbReference>
<dbReference type="SUPFAM" id="SSF52091">
    <property type="entry name" value="SpoIIaa-like"/>
    <property type="match status" value="1"/>
</dbReference>
<accession>H6RMH8</accession>
<dbReference type="InterPro" id="IPR036513">
    <property type="entry name" value="STAS_dom_sf"/>
</dbReference>
<dbReference type="KEGG" id="bsd:BLASA_2942"/>
<sequence>MDLHEYPEHCAAAEPAGSPFTVSVDVRSAEVSVAGELDREHAHHVLDALAALSATDHAVWTLEARQVTFCDAAGLRSLVTAHRLAHRHGRELSVLPSTCMHRLVLLVGLEQLLHTPPAPARLVTDVAECRRAHTSLATVRELRHPAGRPAPTDPAPAESAVG</sequence>
<feature type="region of interest" description="Disordered" evidence="1">
    <location>
        <begin position="142"/>
        <end position="162"/>
    </location>
</feature>
<dbReference type="Pfam" id="PF13466">
    <property type="entry name" value="STAS_2"/>
    <property type="match status" value="1"/>
</dbReference>
<proteinExistence type="predicted"/>
<dbReference type="Proteomes" id="UP000007517">
    <property type="component" value="Chromosome"/>
</dbReference>
<dbReference type="PROSITE" id="PS50801">
    <property type="entry name" value="STAS"/>
    <property type="match status" value="1"/>
</dbReference>
<feature type="domain" description="STAS" evidence="2">
    <location>
        <begin position="31"/>
        <end position="94"/>
    </location>
</feature>
<dbReference type="InterPro" id="IPR058548">
    <property type="entry name" value="MlaB-like_STAS"/>
</dbReference>
<organism evidence="3 4">
    <name type="scientific">Blastococcus saxobsidens (strain DD2)</name>
    <dbReference type="NCBI Taxonomy" id="1146883"/>
    <lineage>
        <taxon>Bacteria</taxon>
        <taxon>Bacillati</taxon>
        <taxon>Actinomycetota</taxon>
        <taxon>Actinomycetes</taxon>
        <taxon>Geodermatophilales</taxon>
        <taxon>Geodermatophilaceae</taxon>
        <taxon>Blastococcus</taxon>
    </lineage>
</organism>
<dbReference type="AlphaFoldDB" id="H6RMH8"/>
<dbReference type="STRING" id="1146883.BLASA_2942"/>
<evidence type="ECO:0000313" key="3">
    <source>
        <dbReference type="EMBL" id="CCG03813.1"/>
    </source>
</evidence>
<dbReference type="HOGENOM" id="CLU_1632178_0_0_11"/>
<dbReference type="eggNOG" id="COG1366">
    <property type="taxonomic scope" value="Bacteria"/>
</dbReference>
<dbReference type="RefSeq" id="WP_014376696.1">
    <property type="nucleotide sequence ID" value="NC_016943.1"/>
</dbReference>